<evidence type="ECO:0000313" key="3">
    <source>
        <dbReference type="Proteomes" id="UP000306584"/>
    </source>
</evidence>
<comment type="caution">
    <text evidence="2">The sequence shown here is derived from an EMBL/GenBank/DDBJ whole genome shotgun (WGS) entry which is preliminary data.</text>
</comment>
<dbReference type="PANTHER" id="PTHR36578">
    <property type="entry name" value="CHROMOSOME 15, WHOLE GENOME SHOTGUN SEQUENCE"/>
    <property type="match status" value="1"/>
</dbReference>
<dbReference type="EMBL" id="QZBD01001073">
    <property type="protein sequence ID" value="THY00180.1"/>
    <property type="molecule type" value="Genomic_DNA"/>
</dbReference>
<accession>A0A4S9JGF6</accession>
<dbReference type="PANTHER" id="PTHR36578:SF1">
    <property type="entry name" value="APPLE DOMAIN-CONTAINING PROTEIN"/>
    <property type="match status" value="1"/>
</dbReference>
<keyword evidence="1" id="KW-0732">Signal</keyword>
<sequence>MHLDTLVLLAIAGLSLASPAPQQLDIKYMQGAPAVQNSPPLNGIPAQTATLIASVEVFTAATASSTVAPTAAVQVRDVAKRHVIVGIENSIALATSNAVSIVANVAALAIRVVAHDVIVTAVAVPVYLICFFTFGIACPSTAGGSPSATATASVSKVGTSTVTVATITTTGSSAYTPYYPATSTITRLVTRTVSTGAVCLTAVEAGTYCGFFNPKDPYGYGPVPTPNTVSAFHAYKPFHSMASAAPTVVSVSAVSSTASNPPMTFKDLSASSSANSYLGLYTLESYDVAECAAICDKNPTNNDSTAPTVWGYNCPNPALMTSYKCTLWGSALSASTATNTGGWRSAFQVAITASNGYDKTNATIPETPSNSPKNCGHKAMNSPQNWMGSRFFPGPFNPQLCGNFAIAQNYQNKAAAKATGKNYYQPYNMFNAYYLHKNGLPWGTYCALYDVDLVVNYANYAGATLTSDAF</sequence>
<dbReference type="AlphaFoldDB" id="A0A4S9JGF6"/>
<organism evidence="2 3">
    <name type="scientific">Aureobasidium pullulans</name>
    <name type="common">Black yeast</name>
    <name type="synonym">Pullularia pullulans</name>
    <dbReference type="NCBI Taxonomy" id="5580"/>
    <lineage>
        <taxon>Eukaryota</taxon>
        <taxon>Fungi</taxon>
        <taxon>Dikarya</taxon>
        <taxon>Ascomycota</taxon>
        <taxon>Pezizomycotina</taxon>
        <taxon>Dothideomycetes</taxon>
        <taxon>Dothideomycetidae</taxon>
        <taxon>Dothideales</taxon>
        <taxon>Saccotheciaceae</taxon>
        <taxon>Aureobasidium</taxon>
    </lineage>
</organism>
<dbReference type="Proteomes" id="UP000306584">
    <property type="component" value="Unassembled WGS sequence"/>
</dbReference>
<name>A0A4S9JGF6_AURPU</name>
<feature type="signal peptide" evidence="1">
    <location>
        <begin position="1"/>
        <end position="17"/>
    </location>
</feature>
<gene>
    <name evidence="2" type="ORF">D6D01_10423</name>
</gene>
<reference evidence="2 3" key="1">
    <citation type="submission" date="2018-10" db="EMBL/GenBank/DDBJ databases">
        <title>Fifty Aureobasidium pullulans genomes reveal a recombining polyextremotolerant generalist.</title>
        <authorList>
            <person name="Gostincar C."/>
            <person name="Turk M."/>
            <person name="Zajc J."/>
            <person name="Gunde-Cimerman N."/>
        </authorList>
    </citation>
    <scope>NUCLEOTIDE SEQUENCE [LARGE SCALE GENOMIC DNA]</scope>
    <source>
        <strain evidence="2 3">EXF-6604</strain>
    </source>
</reference>
<feature type="non-terminal residue" evidence="2">
    <location>
        <position position="470"/>
    </location>
</feature>
<protein>
    <submittedName>
        <fullName evidence="2">Uncharacterized protein</fullName>
    </submittedName>
</protein>
<evidence type="ECO:0000256" key="1">
    <source>
        <dbReference type="SAM" id="SignalP"/>
    </source>
</evidence>
<proteinExistence type="predicted"/>
<feature type="chain" id="PRO_5020323654" evidence="1">
    <location>
        <begin position="18"/>
        <end position="470"/>
    </location>
</feature>
<evidence type="ECO:0000313" key="2">
    <source>
        <dbReference type="EMBL" id="THY00180.1"/>
    </source>
</evidence>